<keyword evidence="2" id="KW-1185">Reference proteome</keyword>
<dbReference type="EMBL" id="MT711976">
    <property type="protein sequence ID" value="QMP84170.1"/>
    <property type="molecule type" value="Genomic_DNA"/>
</dbReference>
<evidence type="ECO:0000313" key="2">
    <source>
        <dbReference type="Proteomes" id="UP000515922"/>
    </source>
</evidence>
<sequence>MTHERFWAESQLEEFCGTKDCCVDEYTGRRAIFGGYNFIILNKVEDGYRGVFDFDTEFWVTLPEAKVELTEA</sequence>
<gene>
    <name evidence="1" type="ORF">HUN41_00041</name>
</gene>
<dbReference type="Proteomes" id="UP000515922">
    <property type="component" value="Segment"/>
</dbReference>
<reference evidence="1 2" key="1">
    <citation type="submission" date="2020-07" db="EMBL/GenBank/DDBJ databases">
        <title>Streptomyces phage Genome sequencing and assembly.</title>
        <authorList>
            <person name="Sharma V."/>
            <person name="Hardy A."/>
            <person name="Frunzke J."/>
        </authorList>
    </citation>
    <scope>NUCLEOTIDE SEQUENCE [LARGE SCALE GENOMIC DNA]</scope>
</reference>
<organism evidence="1 2">
    <name type="scientific">Streptomyces phage Coruscant</name>
    <dbReference type="NCBI Taxonomy" id="2739834"/>
    <lineage>
        <taxon>Viruses</taxon>
        <taxon>Duplodnaviria</taxon>
        <taxon>Heunggongvirae</taxon>
        <taxon>Uroviricota</taxon>
        <taxon>Caudoviricetes</taxon>
        <taxon>Stanwilliamsviridae</taxon>
        <taxon>Boydwoodruffvirinae</taxon>
        <taxon>Coruscantvirus</taxon>
        <taxon>Coruscantvirus coruscant</taxon>
    </lineage>
</organism>
<proteinExistence type="predicted"/>
<name>A0A7G4AVY0_9CAUD</name>
<protein>
    <submittedName>
        <fullName evidence="1">Uncharacterized protein</fullName>
    </submittedName>
</protein>
<accession>A0A7G4AVY0</accession>
<evidence type="ECO:0000313" key="1">
    <source>
        <dbReference type="EMBL" id="QMP84170.1"/>
    </source>
</evidence>